<dbReference type="InterPro" id="IPR010982">
    <property type="entry name" value="Lambda_DNA-bd_dom_sf"/>
</dbReference>
<dbReference type="SUPFAM" id="SSF47413">
    <property type="entry name" value="lambda repressor-like DNA-binding domains"/>
    <property type="match status" value="1"/>
</dbReference>
<organism evidence="6 7">
    <name type="scientific">Paracoccus methylarcula</name>
    <dbReference type="NCBI Taxonomy" id="72022"/>
    <lineage>
        <taxon>Bacteria</taxon>
        <taxon>Pseudomonadati</taxon>
        <taxon>Pseudomonadota</taxon>
        <taxon>Alphaproteobacteria</taxon>
        <taxon>Rhodobacterales</taxon>
        <taxon>Paracoccaceae</taxon>
        <taxon>Paracoccus</taxon>
    </lineage>
</organism>
<reference evidence="6" key="1">
    <citation type="submission" date="2018-05" db="EMBL/GenBank/DDBJ databases">
        <title>Reclassification of Methylarcula marina and Methylarcula terricola as Paracoccus methylarcula sp.nov., comb.nov. and Paracoccus terricola comb.nov.</title>
        <authorList>
            <person name="Shmareva M.N."/>
            <person name="Doronina N.V."/>
            <person name="Vasilenko O.V."/>
            <person name="Tarlachkov S.V."/>
            <person name="Trotsenko Y.A."/>
        </authorList>
    </citation>
    <scope>NUCLEOTIDE SEQUENCE [LARGE SCALE GENOMIC DNA]</scope>
    <source>
        <strain evidence="6">VKM B-2159</strain>
    </source>
</reference>
<proteinExistence type="inferred from homology"/>
<evidence type="ECO:0000313" key="6">
    <source>
        <dbReference type="EMBL" id="RNF35326.1"/>
    </source>
</evidence>
<dbReference type="RefSeq" id="WP_106690674.1">
    <property type="nucleotide sequence ID" value="NZ_PXNQ02000003.1"/>
</dbReference>
<keyword evidence="2" id="KW-0805">Transcription regulation</keyword>
<keyword evidence="4" id="KW-0804">Transcription</keyword>
<comment type="similarity">
    <text evidence="1">Belongs to the ner transcriptional regulatory family.</text>
</comment>
<keyword evidence="3" id="KW-0238">DNA-binding</keyword>
<dbReference type="InterPro" id="IPR038722">
    <property type="entry name" value="Ner_HTH_dom"/>
</dbReference>
<feature type="domain" description="Ner winged helix-turn-helix DNA-binding" evidence="5">
    <location>
        <begin position="12"/>
        <end position="74"/>
    </location>
</feature>
<dbReference type="AlphaFoldDB" id="A0A422QZC8"/>
<evidence type="ECO:0000313" key="7">
    <source>
        <dbReference type="Proteomes" id="UP000238137"/>
    </source>
</evidence>
<name>A0A422QZC8_9RHOB</name>
<dbReference type="Gene3D" id="1.10.260.40">
    <property type="entry name" value="lambda repressor-like DNA-binding domains"/>
    <property type="match status" value="1"/>
</dbReference>
<dbReference type="Proteomes" id="UP000238137">
    <property type="component" value="Unassembled WGS sequence"/>
</dbReference>
<dbReference type="GO" id="GO:0003677">
    <property type="term" value="F:DNA binding"/>
    <property type="evidence" value="ECO:0007669"/>
    <property type="project" value="UniProtKB-KW"/>
</dbReference>
<gene>
    <name evidence="6" type="ORF">A7A09_006940</name>
</gene>
<evidence type="ECO:0000256" key="3">
    <source>
        <dbReference type="ARBA" id="ARBA00023125"/>
    </source>
</evidence>
<evidence type="ECO:0000259" key="5">
    <source>
        <dbReference type="Pfam" id="PF13693"/>
    </source>
</evidence>
<dbReference type="Pfam" id="PF13693">
    <property type="entry name" value="HTH_35"/>
    <property type="match status" value="1"/>
</dbReference>
<keyword evidence="7" id="KW-1185">Reference proteome</keyword>
<accession>A0A422QZC8</accession>
<evidence type="ECO:0000256" key="1">
    <source>
        <dbReference type="ARBA" id="ARBA00006157"/>
    </source>
</evidence>
<protein>
    <recommendedName>
        <fullName evidence="5">Ner winged helix-turn-helix DNA-binding domain-containing protein</fullName>
    </recommendedName>
</protein>
<sequence>MARLINMRTHELVKAELRIAGSSLAQVGRELGISHASVGSACAGYSRSRRVEEAIASKLLKRPEEIWPERYPTMERGER</sequence>
<comment type="caution">
    <text evidence="6">The sequence shown here is derived from an EMBL/GenBank/DDBJ whole genome shotgun (WGS) entry which is preliminary data.</text>
</comment>
<dbReference type="EMBL" id="PXNQ02000003">
    <property type="protein sequence ID" value="RNF35326.1"/>
    <property type="molecule type" value="Genomic_DNA"/>
</dbReference>
<evidence type="ECO:0000256" key="2">
    <source>
        <dbReference type="ARBA" id="ARBA00023015"/>
    </source>
</evidence>
<evidence type="ECO:0000256" key="4">
    <source>
        <dbReference type="ARBA" id="ARBA00023163"/>
    </source>
</evidence>
<dbReference type="OrthoDB" id="5405994at2"/>